<keyword evidence="2" id="KW-1185">Reference proteome</keyword>
<evidence type="ECO:0000313" key="2">
    <source>
        <dbReference type="Proteomes" id="UP000076798"/>
    </source>
</evidence>
<evidence type="ECO:0000313" key="1">
    <source>
        <dbReference type="EMBL" id="KZT40725.1"/>
    </source>
</evidence>
<accession>A0A166FJT6</accession>
<name>A0A166FJT6_9AGAM</name>
<sequence length="189" mass="21542">MEGVQWPMTHRRGIHFEQWLGGCCTTKTLAVGASVFEKCVVYQQVVSSLLCNRFCRRRHLMSFSTWKKNDGAGHQITNLRAFDVFRYENLRQGWLSSNLDSYRLFKIGDSWLMVSGRKQENVLNSHFAEEDLPAVSYSSTLCCSRGNLQLTISLGHVCPWIDPSISARGAHHCERPDVGLRCKTSASYY</sequence>
<protein>
    <submittedName>
        <fullName evidence="1">Uncharacterized protein</fullName>
    </submittedName>
</protein>
<dbReference type="Proteomes" id="UP000076798">
    <property type="component" value="Unassembled WGS sequence"/>
</dbReference>
<proteinExistence type="predicted"/>
<gene>
    <name evidence="1" type="ORF">SISSUDRAFT_440105</name>
</gene>
<dbReference type="AlphaFoldDB" id="A0A166FJT6"/>
<organism evidence="1 2">
    <name type="scientific">Sistotremastrum suecicum HHB10207 ss-3</name>
    <dbReference type="NCBI Taxonomy" id="1314776"/>
    <lineage>
        <taxon>Eukaryota</taxon>
        <taxon>Fungi</taxon>
        <taxon>Dikarya</taxon>
        <taxon>Basidiomycota</taxon>
        <taxon>Agaricomycotina</taxon>
        <taxon>Agaricomycetes</taxon>
        <taxon>Sistotremastrales</taxon>
        <taxon>Sistotremastraceae</taxon>
        <taxon>Sistotremastrum</taxon>
    </lineage>
</organism>
<reference evidence="1 2" key="1">
    <citation type="journal article" date="2016" name="Mol. Biol. Evol.">
        <title>Comparative Genomics of Early-Diverging Mushroom-Forming Fungi Provides Insights into the Origins of Lignocellulose Decay Capabilities.</title>
        <authorList>
            <person name="Nagy L.G."/>
            <person name="Riley R."/>
            <person name="Tritt A."/>
            <person name="Adam C."/>
            <person name="Daum C."/>
            <person name="Floudas D."/>
            <person name="Sun H."/>
            <person name="Yadav J.S."/>
            <person name="Pangilinan J."/>
            <person name="Larsson K.H."/>
            <person name="Matsuura K."/>
            <person name="Barry K."/>
            <person name="Labutti K."/>
            <person name="Kuo R."/>
            <person name="Ohm R.A."/>
            <person name="Bhattacharya S.S."/>
            <person name="Shirouzu T."/>
            <person name="Yoshinaga Y."/>
            <person name="Martin F.M."/>
            <person name="Grigoriev I.V."/>
            <person name="Hibbett D.S."/>
        </authorList>
    </citation>
    <scope>NUCLEOTIDE SEQUENCE [LARGE SCALE GENOMIC DNA]</scope>
    <source>
        <strain evidence="1 2">HHB10207 ss-3</strain>
    </source>
</reference>
<dbReference type="EMBL" id="KV428029">
    <property type="protein sequence ID" value="KZT40725.1"/>
    <property type="molecule type" value="Genomic_DNA"/>
</dbReference>